<dbReference type="EMBL" id="FNPB01000020">
    <property type="protein sequence ID" value="SDY52907.1"/>
    <property type="molecule type" value="Genomic_DNA"/>
</dbReference>
<dbReference type="Proteomes" id="UP000199170">
    <property type="component" value="Unassembled WGS sequence"/>
</dbReference>
<proteinExistence type="predicted"/>
<dbReference type="STRING" id="660517.SAMN04487946_12034"/>
<evidence type="ECO:0000313" key="2">
    <source>
        <dbReference type="Proteomes" id="UP000199170"/>
    </source>
</evidence>
<protein>
    <submittedName>
        <fullName evidence="1">Uncharacterized protein</fullName>
    </submittedName>
</protein>
<gene>
    <name evidence="1" type="ORF">SAMN04487946_12034</name>
</gene>
<dbReference type="AlphaFoldDB" id="A0A1H3KL80"/>
<evidence type="ECO:0000313" key="1">
    <source>
        <dbReference type="EMBL" id="SDY52907.1"/>
    </source>
</evidence>
<organism evidence="1 2">
    <name type="scientific">Halobellus clavatus</name>
    <dbReference type="NCBI Taxonomy" id="660517"/>
    <lineage>
        <taxon>Archaea</taxon>
        <taxon>Methanobacteriati</taxon>
        <taxon>Methanobacteriota</taxon>
        <taxon>Stenosarchaea group</taxon>
        <taxon>Halobacteria</taxon>
        <taxon>Halobacteriales</taxon>
        <taxon>Haloferacaceae</taxon>
        <taxon>Halobellus</taxon>
    </lineage>
</organism>
<keyword evidence="2" id="KW-1185">Reference proteome</keyword>
<name>A0A1H3KL80_9EURY</name>
<sequence length="79" mass="9537">MLVDIEILDRSCLKRLRDIQRRIQRTLLHRRFVVRHSSRYYPFVQVYPDAVTAKQPTCIVLISDDGFHAHRHCRIRYTS</sequence>
<reference evidence="2" key="1">
    <citation type="submission" date="2016-10" db="EMBL/GenBank/DDBJ databases">
        <authorList>
            <person name="Varghese N."/>
            <person name="Submissions S."/>
        </authorList>
    </citation>
    <scope>NUCLEOTIDE SEQUENCE [LARGE SCALE GENOMIC DNA]</scope>
    <source>
        <strain evidence="2">CGMCC 1.10118</strain>
    </source>
</reference>
<accession>A0A1H3KL80</accession>